<dbReference type="InterPro" id="IPR041679">
    <property type="entry name" value="DNA2/NAM7-like_C"/>
</dbReference>
<dbReference type="AlphaFoldDB" id="A0AAN5HZR7"/>
<keyword evidence="2" id="KW-0547">Nucleotide-binding</keyword>
<evidence type="ECO:0000256" key="4">
    <source>
        <dbReference type="ARBA" id="ARBA00022806"/>
    </source>
</evidence>
<evidence type="ECO:0000259" key="7">
    <source>
        <dbReference type="Pfam" id="PF13086"/>
    </source>
</evidence>
<dbReference type="CDD" id="cd18808">
    <property type="entry name" value="SF1_C_Upf1"/>
    <property type="match status" value="1"/>
</dbReference>
<name>A0AAN5HZR7_9BILA</name>
<feature type="domain" description="DNA2/NAM7 helicase-like C-terminal" evidence="8">
    <location>
        <begin position="782"/>
        <end position="960"/>
    </location>
</feature>
<keyword evidence="3" id="KW-0378">Hydrolase</keyword>
<feature type="region of interest" description="Disordered" evidence="6">
    <location>
        <begin position="1029"/>
        <end position="1056"/>
    </location>
</feature>
<dbReference type="PANTHER" id="PTHR43788">
    <property type="entry name" value="DNA2/NAM7 HELICASE FAMILY MEMBER"/>
    <property type="match status" value="1"/>
</dbReference>
<dbReference type="InterPro" id="IPR047187">
    <property type="entry name" value="SF1_C_Upf1"/>
</dbReference>
<feature type="region of interest" description="Disordered" evidence="6">
    <location>
        <begin position="69"/>
        <end position="93"/>
    </location>
</feature>
<evidence type="ECO:0000256" key="5">
    <source>
        <dbReference type="ARBA" id="ARBA00022840"/>
    </source>
</evidence>
<feature type="compositionally biased region" description="Basic and acidic residues" evidence="6">
    <location>
        <begin position="1029"/>
        <end position="1038"/>
    </location>
</feature>
<evidence type="ECO:0008006" key="11">
    <source>
        <dbReference type="Google" id="ProtNLM"/>
    </source>
</evidence>
<reference evidence="10" key="1">
    <citation type="submission" date="2022-10" db="EMBL/GenBank/DDBJ databases">
        <title>Genome assembly of Pristionchus species.</title>
        <authorList>
            <person name="Yoshida K."/>
            <person name="Sommer R.J."/>
        </authorList>
    </citation>
    <scope>NUCLEOTIDE SEQUENCE [LARGE SCALE GENOMIC DNA]</scope>
    <source>
        <strain evidence="10">RS5460</strain>
    </source>
</reference>
<protein>
    <recommendedName>
        <fullName evidence="11">DNA2/NAM7 helicase-like C-terminal domain-containing protein</fullName>
    </recommendedName>
</protein>
<evidence type="ECO:0000313" key="9">
    <source>
        <dbReference type="EMBL" id="GMR46620.1"/>
    </source>
</evidence>
<evidence type="ECO:0000256" key="3">
    <source>
        <dbReference type="ARBA" id="ARBA00022801"/>
    </source>
</evidence>
<proteinExistence type="inferred from homology"/>
<dbReference type="PANTHER" id="PTHR43788:SF16">
    <property type="entry name" value="HELICASE WITH ZINC FINGER 2"/>
    <property type="match status" value="1"/>
</dbReference>
<comment type="caution">
    <text evidence="9">The sequence shown here is derived from an EMBL/GenBank/DDBJ whole genome shotgun (WGS) entry which is preliminary data.</text>
</comment>
<dbReference type="InterPro" id="IPR041677">
    <property type="entry name" value="DNA2/NAM7_AAA_11"/>
</dbReference>
<dbReference type="GO" id="GO:0005524">
    <property type="term" value="F:ATP binding"/>
    <property type="evidence" value="ECO:0007669"/>
    <property type="project" value="UniProtKB-KW"/>
</dbReference>
<gene>
    <name evidence="9" type="ORF">PMAYCL1PPCAC_16815</name>
</gene>
<dbReference type="GO" id="GO:0043139">
    <property type="term" value="F:5'-3' DNA helicase activity"/>
    <property type="evidence" value="ECO:0007669"/>
    <property type="project" value="TreeGrafter"/>
</dbReference>
<comment type="similarity">
    <text evidence="1">Belongs to the DNA2/NAM7 helicase family.</text>
</comment>
<dbReference type="Pfam" id="PF13086">
    <property type="entry name" value="AAA_11"/>
    <property type="match status" value="1"/>
</dbReference>
<keyword evidence="4" id="KW-0347">Helicase</keyword>
<keyword evidence="10" id="KW-1185">Reference proteome</keyword>
<evidence type="ECO:0000256" key="6">
    <source>
        <dbReference type="SAM" id="MobiDB-lite"/>
    </source>
</evidence>
<organism evidence="9 10">
    <name type="scientific">Pristionchus mayeri</name>
    <dbReference type="NCBI Taxonomy" id="1317129"/>
    <lineage>
        <taxon>Eukaryota</taxon>
        <taxon>Metazoa</taxon>
        <taxon>Ecdysozoa</taxon>
        <taxon>Nematoda</taxon>
        <taxon>Chromadorea</taxon>
        <taxon>Rhabditida</taxon>
        <taxon>Rhabditina</taxon>
        <taxon>Diplogasteromorpha</taxon>
        <taxon>Diplogasteroidea</taxon>
        <taxon>Neodiplogasteridae</taxon>
        <taxon>Pristionchus</taxon>
    </lineage>
</organism>
<accession>A0AAN5HZR7</accession>
<evidence type="ECO:0000259" key="8">
    <source>
        <dbReference type="Pfam" id="PF13087"/>
    </source>
</evidence>
<feature type="compositionally biased region" description="Basic residues" evidence="6">
    <location>
        <begin position="1039"/>
        <end position="1049"/>
    </location>
</feature>
<dbReference type="GO" id="GO:0016787">
    <property type="term" value="F:hydrolase activity"/>
    <property type="evidence" value="ECO:0007669"/>
    <property type="project" value="UniProtKB-KW"/>
</dbReference>
<dbReference type="InterPro" id="IPR027417">
    <property type="entry name" value="P-loop_NTPase"/>
</dbReference>
<feature type="domain" description="DNA2/NAM7 helicase helicase" evidence="7">
    <location>
        <begin position="528"/>
        <end position="769"/>
    </location>
</feature>
<dbReference type="Proteomes" id="UP001328107">
    <property type="component" value="Unassembled WGS sequence"/>
</dbReference>
<evidence type="ECO:0000256" key="2">
    <source>
        <dbReference type="ARBA" id="ARBA00022741"/>
    </source>
</evidence>
<dbReference type="InterPro" id="IPR050534">
    <property type="entry name" value="Coronavir_polyprotein_1ab"/>
</dbReference>
<keyword evidence="5" id="KW-0067">ATP-binding</keyword>
<evidence type="ECO:0000256" key="1">
    <source>
        <dbReference type="ARBA" id="ARBA00007913"/>
    </source>
</evidence>
<dbReference type="Pfam" id="PF13087">
    <property type="entry name" value="AAA_12"/>
    <property type="match status" value="1"/>
</dbReference>
<dbReference type="EMBL" id="BTRK01000004">
    <property type="protein sequence ID" value="GMR46620.1"/>
    <property type="molecule type" value="Genomic_DNA"/>
</dbReference>
<sequence>MAGPASHPWAAHLNVRRAFRISAVMDPPDCHPPPQKFAKKADIAAPDAGRAKTRRECITLADVVAFRTRHDKEAAPQQQRRRKSPSSSDDDSYEMVDAVAEGMGGMRIAEGNEAAPRPVLYRHTGATKNKGEWTVLEASHFEVFMPDRKDLRYIVAPTKAIVEQCVEGHLFAVFDLHKLPEKCKLHPLKLQAEYPIVWSVAPERFGRVDSAAGTPWEDIIYVAKVMETGDARAVCNWSPSFITVHAKRFTQECQNEEQQLSENALYEAVMVDTSSAWVYPVEPPKNKTQYAHLVANVRSTSMNTGVFAETIKPVSEELRDFLERRLRLAKIPEQELLQLFGLGIRFRELIRPKESVNVVVQSVDPPELIVLSEVYVVDYVSMVLDKKIVDKNGGTWREKKNKIFLNVNSISHPRGGNNRITVLKCAPHPRMKQEFPNFDPKQKIKRPKCSAILEHVEKQNITLSSLELIEARLAELENPIGRRPMATDMSAELPALFEYLYGNVQKPCPPPFRSFLIRKADGSVFTPNDQQQQALSMYHGMNVPAFCILSPPGSGKTTVAAAMAASLVDNRVAFKPGEVQLLLAVQNVAVENLSYSLKSFDENRLRVYYIKSLLRTDLESRVPYDIKTLLPNYNIYMENAEDSDLIIMQQFIELDTILKEAKKDRSRRLGYNEKRKLTFQWHTQLRKAKATLEKYLQPQILLSTVDLALCYLQNKREKGIQKLLTSVTRVIIDEASLLTESTFYCLIRLFPRASFVLIGDNKQLPPFLFDSSVIGHLLTARSALSVALEHKNIPTVQLLEVYRAPQRLVDPYNGLSYDGQLVSWKREQYFPLSDAGLIERGRPQLLFVANSGSHSFGEQRSVCNRSEIQALLSLLQMFPPEKKDDIMIICLYKDQKKKLELQLGTNYELHTVDSAQGKEKPIVIVMTTRSDKRTPFFSSKERCNVAVSRQQQALIIIGNPTLLRCVEPTPWVWSTVLDSAHFTTIPAESLPPVNESTKEALEELIVDDTSDFTERPQYKPMLISDLFKEVEAHEQQQEKKKKNRRKEKKKSTNESN</sequence>
<evidence type="ECO:0000313" key="10">
    <source>
        <dbReference type="Proteomes" id="UP001328107"/>
    </source>
</evidence>
<dbReference type="SUPFAM" id="SSF52540">
    <property type="entry name" value="P-loop containing nucleoside triphosphate hydrolases"/>
    <property type="match status" value="1"/>
</dbReference>
<dbReference type="Gene3D" id="3.40.50.300">
    <property type="entry name" value="P-loop containing nucleotide triphosphate hydrolases"/>
    <property type="match status" value="2"/>
</dbReference>